<feature type="transmembrane region" description="Helical" evidence="1">
    <location>
        <begin position="12"/>
        <end position="31"/>
    </location>
</feature>
<organism evidence="3 4">
    <name type="scientific">Stentor coeruleus</name>
    <dbReference type="NCBI Taxonomy" id="5963"/>
    <lineage>
        <taxon>Eukaryota</taxon>
        <taxon>Sar</taxon>
        <taxon>Alveolata</taxon>
        <taxon>Ciliophora</taxon>
        <taxon>Postciliodesmatophora</taxon>
        <taxon>Heterotrichea</taxon>
        <taxon>Heterotrichida</taxon>
        <taxon>Stentoridae</taxon>
        <taxon>Stentor</taxon>
    </lineage>
</organism>
<reference evidence="3 4" key="1">
    <citation type="submission" date="2016-11" db="EMBL/GenBank/DDBJ databases">
        <title>The macronuclear genome of Stentor coeruleus: a giant cell with tiny introns.</title>
        <authorList>
            <person name="Slabodnick M."/>
            <person name="Ruby J.G."/>
            <person name="Reiff S.B."/>
            <person name="Swart E.C."/>
            <person name="Gosai S."/>
            <person name="Prabakaran S."/>
            <person name="Witkowska E."/>
            <person name="Larue G.E."/>
            <person name="Fisher S."/>
            <person name="Freeman R.M."/>
            <person name="Gunawardena J."/>
            <person name="Chu W."/>
            <person name="Stover N.A."/>
            <person name="Gregory B.D."/>
            <person name="Nowacki M."/>
            <person name="Derisi J."/>
            <person name="Roy S.W."/>
            <person name="Marshall W.F."/>
            <person name="Sood P."/>
        </authorList>
    </citation>
    <scope>NUCLEOTIDE SEQUENCE [LARGE SCALE GENOMIC DNA]</scope>
    <source>
        <strain evidence="3">WM001</strain>
    </source>
</reference>
<feature type="domain" description="Band 7" evidence="2">
    <location>
        <begin position="31"/>
        <end position="211"/>
    </location>
</feature>
<dbReference type="Gene3D" id="3.30.479.30">
    <property type="entry name" value="Band 7 domain"/>
    <property type="match status" value="1"/>
</dbReference>
<proteinExistence type="predicted"/>
<dbReference type="SUPFAM" id="SSF117892">
    <property type="entry name" value="Band 7/SPFH domain"/>
    <property type="match status" value="1"/>
</dbReference>
<keyword evidence="1" id="KW-0472">Membrane</keyword>
<evidence type="ECO:0000313" key="4">
    <source>
        <dbReference type="Proteomes" id="UP000187209"/>
    </source>
</evidence>
<accession>A0A1R2BUY2</accession>
<evidence type="ECO:0000256" key="1">
    <source>
        <dbReference type="SAM" id="Phobius"/>
    </source>
</evidence>
<evidence type="ECO:0000313" key="3">
    <source>
        <dbReference type="EMBL" id="OMJ80608.1"/>
    </source>
</evidence>
<dbReference type="InterPro" id="IPR036013">
    <property type="entry name" value="Band_7/SPFH_dom_sf"/>
</dbReference>
<dbReference type="InterPro" id="IPR001107">
    <property type="entry name" value="Band_7"/>
</dbReference>
<dbReference type="Proteomes" id="UP000187209">
    <property type="component" value="Unassembled WGS sequence"/>
</dbReference>
<keyword evidence="4" id="KW-1185">Reference proteome</keyword>
<comment type="caution">
    <text evidence="3">The sequence shown here is derived from an EMBL/GenBank/DDBJ whole genome shotgun (WGS) entry which is preliminary data.</text>
</comment>
<dbReference type="Pfam" id="PF01145">
    <property type="entry name" value="Band_7"/>
    <property type="match status" value="1"/>
</dbReference>
<keyword evidence="1" id="KW-1133">Transmembrane helix</keyword>
<gene>
    <name evidence="3" type="ORF">SteCoe_19092</name>
</gene>
<sequence length="307" mass="34316">MSEGQVKCLGTVAVAVVVCVGAYIYGSYASLEPREIGILYNSIDKTVENTTYTGGAHFVGPFSSFINFPGGYETVEFSSAANAENDPISVRTSDGNSIEISVSFQYAIIREKLSYLYSKFNKNYLSVFVDMARDSLLKTAAMYSANEFWGIREKISIEMLKNLNSSLYEASASVVNFQFLKVDISSDYEKKIVETQVEKQLSNTEVYKNEAALIRQSIEILSSECNQNITSINAEAEAESYYIVQVAEGAAKKRMIDVEAEIYKLTIQELQFKTKEMNEYIFLRSIENQPNATYVVGMTDAVIQIKT</sequence>
<evidence type="ECO:0000259" key="2">
    <source>
        <dbReference type="Pfam" id="PF01145"/>
    </source>
</evidence>
<name>A0A1R2BUY2_9CILI</name>
<dbReference type="AlphaFoldDB" id="A0A1R2BUY2"/>
<protein>
    <recommendedName>
        <fullName evidence="2">Band 7 domain-containing protein</fullName>
    </recommendedName>
</protein>
<dbReference type="OrthoDB" id="190994at2759"/>
<keyword evidence="1" id="KW-0812">Transmembrane</keyword>
<dbReference type="EMBL" id="MPUH01000416">
    <property type="protein sequence ID" value="OMJ80608.1"/>
    <property type="molecule type" value="Genomic_DNA"/>
</dbReference>